<dbReference type="PANTHER" id="PTHR45730">
    <property type="entry name" value="ZINC FINGER PROTEIN JAGGED"/>
    <property type="match status" value="1"/>
</dbReference>
<evidence type="ECO:0000259" key="2">
    <source>
        <dbReference type="PROSITE" id="PS50157"/>
    </source>
</evidence>
<comment type="caution">
    <text evidence="3">The sequence shown here is derived from an EMBL/GenBank/DDBJ whole genome shotgun (WGS) entry which is preliminary data.</text>
</comment>
<dbReference type="EMBL" id="CACVBM020001407">
    <property type="protein sequence ID" value="CAA7049158.1"/>
    <property type="molecule type" value="Genomic_DNA"/>
</dbReference>
<reference evidence="3" key="1">
    <citation type="submission" date="2020-01" db="EMBL/GenBank/DDBJ databases">
        <authorList>
            <person name="Mishra B."/>
        </authorList>
    </citation>
    <scope>NUCLEOTIDE SEQUENCE [LARGE SCALE GENOMIC DNA]</scope>
</reference>
<dbReference type="Proteomes" id="UP000467841">
    <property type="component" value="Unassembled WGS sequence"/>
</dbReference>
<keyword evidence="1" id="KW-0862">Zinc</keyword>
<organism evidence="3 4">
    <name type="scientific">Microthlaspi erraticum</name>
    <dbReference type="NCBI Taxonomy" id="1685480"/>
    <lineage>
        <taxon>Eukaryota</taxon>
        <taxon>Viridiplantae</taxon>
        <taxon>Streptophyta</taxon>
        <taxon>Embryophyta</taxon>
        <taxon>Tracheophyta</taxon>
        <taxon>Spermatophyta</taxon>
        <taxon>Magnoliopsida</taxon>
        <taxon>eudicotyledons</taxon>
        <taxon>Gunneridae</taxon>
        <taxon>Pentapetalae</taxon>
        <taxon>rosids</taxon>
        <taxon>malvids</taxon>
        <taxon>Brassicales</taxon>
        <taxon>Brassicaceae</taxon>
        <taxon>Coluteocarpeae</taxon>
        <taxon>Microthlaspi</taxon>
    </lineage>
</organism>
<name>A0A6D2KBF9_9BRAS</name>
<dbReference type="PROSITE" id="PS50157">
    <property type="entry name" value="ZINC_FINGER_C2H2_2"/>
    <property type="match status" value="1"/>
</dbReference>
<evidence type="ECO:0000313" key="3">
    <source>
        <dbReference type="EMBL" id="CAA7049158.1"/>
    </source>
</evidence>
<sequence length="265" mass="29684">MEEQRTINNPNQGSPQEVLSESTMIARGSSGLGVVRINTNKMKKYPPKKNNNFYFCDYCDRVFTSGNALGGHQGIHKQESELRRQYEYEYEMRRKHVLMKPCIPYVDNRLFDQLKIALSNEKHLGISTGPFDSLQGDRSGGVSPSFMSESYSVTPYRSVNRHPHSPHALSLELSLAPPSHPIGSSMNNNNNDIAYRSSTESYRSQGALSITTIPDLNMPLTLPSPPRANLSNNENVSGSSYLEMLISKGKTKSGIFEDDDNTKRF</sequence>
<accession>A0A6D2KBF9</accession>
<proteinExistence type="predicted"/>
<evidence type="ECO:0000256" key="1">
    <source>
        <dbReference type="PROSITE-ProRule" id="PRU00042"/>
    </source>
</evidence>
<dbReference type="InterPro" id="IPR013087">
    <property type="entry name" value="Znf_C2H2_type"/>
</dbReference>
<protein>
    <recommendedName>
        <fullName evidence="2">C2H2-type domain-containing protein</fullName>
    </recommendedName>
</protein>
<dbReference type="GO" id="GO:0008270">
    <property type="term" value="F:zinc ion binding"/>
    <property type="evidence" value="ECO:0007669"/>
    <property type="project" value="UniProtKB-KW"/>
</dbReference>
<evidence type="ECO:0000313" key="4">
    <source>
        <dbReference type="Proteomes" id="UP000467841"/>
    </source>
</evidence>
<keyword evidence="4" id="KW-1185">Reference proteome</keyword>
<dbReference type="InterPro" id="IPR045320">
    <property type="entry name" value="JAGGED/SL1-like"/>
</dbReference>
<gene>
    <name evidence="3" type="ORF">MERR_LOCUS36393</name>
</gene>
<keyword evidence="1" id="KW-0863">Zinc-finger</keyword>
<dbReference type="PANTHER" id="PTHR45730:SF128">
    <property type="entry name" value="C2H2 AND C2HC ZINC FINGERS SUPERFAMILY PROTEIN-RELATED"/>
    <property type="match status" value="1"/>
</dbReference>
<dbReference type="InterPro" id="IPR036236">
    <property type="entry name" value="Znf_C2H2_sf"/>
</dbReference>
<dbReference type="GO" id="GO:0003700">
    <property type="term" value="F:DNA-binding transcription factor activity"/>
    <property type="evidence" value="ECO:0007669"/>
    <property type="project" value="InterPro"/>
</dbReference>
<dbReference type="Gene3D" id="3.30.160.60">
    <property type="entry name" value="Classic Zinc Finger"/>
    <property type="match status" value="1"/>
</dbReference>
<feature type="domain" description="C2H2-type" evidence="2">
    <location>
        <begin position="54"/>
        <end position="81"/>
    </location>
</feature>
<keyword evidence="1" id="KW-0479">Metal-binding</keyword>
<dbReference type="SUPFAM" id="SSF57667">
    <property type="entry name" value="beta-beta-alpha zinc fingers"/>
    <property type="match status" value="1"/>
</dbReference>
<dbReference type="AlphaFoldDB" id="A0A6D2KBF9"/>
<dbReference type="PROSITE" id="PS00028">
    <property type="entry name" value="ZINC_FINGER_C2H2_1"/>
    <property type="match status" value="1"/>
</dbReference>